<evidence type="ECO:0000256" key="1">
    <source>
        <dbReference type="SAM" id="MobiDB-lite"/>
    </source>
</evidence>
<feature type="region of interest" description="Disordered" evidence="1">
    <location>
        <begin position="1"/>
        <end position="85"/>
    </location>
</feature>
<feature type="domain" description="DUF4396" evidence="3">
    <location>
        <begin position="87"/>
        <end position="220"/>
    </location>
</feature>
<feature type="compositionally biased region" description="Basic and acidic residues" evidence="1">
    <location>
        <begin position="1"/>
        <end position="37"/>
    </location>
</feature>
<dbReference type="Proteomes" id="UP001500668">
    <property type="component" value="Unassembled WGS sequence"/>
</dbReference>
<dbReference type="EMBL" id="BAAACA010000029">
    <property type="protein sequence ID" value="GAA0609688.1"/>
    <property type="molecule type" value="Genomic_DNA"/>
</dbReference>
<evidence type="ECO:0000313" key="5">
    <source>
        <dbReference type="Proteomes" id="UP001500668"/>
    </source>
</evidence>
<name>A0ABN1GE88_9ACTN</name>
<gene>
    <name evidence="4" type="ORF">GCM10010394_44490</name>
</gene>
<feature type="transmembrane region" description="Helical" evidence="2">
    <location>
        <begin position="94"/>
        <end position="118"/>
    </location>
</feature>
<accession>A0ABN1GE88</accession>
<feature type="compositionally biased region" description="Basic and acidic residues" evidence="1">
    <location>
        <begin position="45"/>
        <end position="73"/>
    </location>
</feature>
<feature type="transmembrane region" description="Helical" evidence="2">
    <location>
        <begin position="124"/>
        <end position="144"/>
    </location>
</feature>
<dbReference type="Pfam" id="PF14342">
    <property type="entry name" value="DUF4396"/>
    <property type="match status" value="1"/>
</dbReference>
<proteinExistence type="predicted"/>
<comment type="caution">
    <text evidence="4">The sequence shown here is derived from an EMBL/GenBank/DDBJ whole genome shotgun (WGS) entry which is preliminary data.</text>
</comment>
<sequence length="229" mass="24247">MQHESHTHTEHTEHGTHEGHQGHQGHQGHEGHGEHAGHSGHGGHTGHEGHSSHETHAGHSGHHDHQPHGDAHTHAHHGHGHGGGKVSWAMAAQATLHCLTGCAIGEVLGMIVGTALGWGNMPTMVLAIVLAFFFGYSLTLRGITKAGVDFRTAFKVALAADTLSIAVMELIDNGVIALWPAAMDATLSDGLFWGSLVISLALAFVITTPVNKWMIGRGKGHAVVHQYHH</sequence>
<dbReference type="RefSeq" id="WP_344075781.1">
    <property type="nucleotide sequence ID" value="NZ_BAAACA010000029.1"/>
</dbReference>
<evidence type="ECO:0000256" key="2">
    <source>
        <dbReference type="SAM" id="Phobius"/>
    </source>
</evidence>
<keyword evidence="2" id="KW-1133">Transmembrane helix</keyword>
<organism evidence="4 5">
    <name type="scientific">Streptomyces crystallinus</name>
    <dbReference type="NCBI Taxonomy" id="68191"/>
    <lineage>
        <taxon>Bacteria</taxon>
        <taxon>Bacillati</taxon>
        <taxon>Actinomycetota</taxon>
        <taxon>Actinomycetes</taxon>
        <taxon>Kitasatosporales</taxon>
        <taxon>Streptomycetaceae</taxon>
        <taxon>Streptomyces</taxon>
    </lineage>
</organism>
<feature type="transmembrane region" description="Helical" evidence="2">
    <location>
        <begin position="156"/>
        <end position="179"/>
    </location>
</feature>
<evidence type="ECO:0000259" key="3">
    <source>
        <dbReference type="Pfam" id="PF14342"/>
    </source>
</evidence>
<reference evidence="4 5" key="1">
    <citation type="journal article" date="2019" name="Int. J. Syst. Evol. Microbiol.">
        <title>The Global Catalogue of Microorganisms (GCM) 10K type strain sequencing project: providing services to taxonomists for standard genome sequencing and annotation.</title>
        <authorList>
            <consortium name="The Broad Institute Genomics Platform"/>
            <consortium name="The Broad Institute Genome Sequencing Center for Infectious Disease"/>
            <person name="Wu L."/>
            <person name="Ma J."/>
        </authorList>
    </citation>
    <scope>NUCLEOTIDE SEQUENCE [LARGE SCALE GENOMIC DNA]</scope>
    <source>
        <strain evidence="4 5">JCM 5067</strain>
    </source>
</reference>
<keyword evidence="5" id="KW-1185">Reference proteome</keyword>
<keyword evidence="2" id="KW-0472">Membrane</keyword>
<keyword evidence="2" id="KW-0812">Transmembrane</keyword>
<evidence type="ECO:0000313" key="4">
    <source>
        <dbReference type="EMBL" id="GAA0609688.1"/>
    </source>
</evidence>
<protein>
    <recommendedName>
        <fullName evidence="3">DUF4396 domain-containing protein</fullName>
    </recommendedName>
</protein>
<feature type="transmembrane region" description="Helical" evidence="2">
    <location>
        <begin position="191"/>
        <end position="210"/>
    </location>
</feature>
<dbReference type="InterPro" id="IPR025509">
    <property type="entry name" value="DUF4396"/>
</dbReference>